<organism evidence="1 2">
    <name type="scientific">Sphingobium fuliginis (strain ATCC 27551)</name>
    <dbReference type="NCBI Taxonomy" id="336203"/>
    <lineage>
        <taxon>Bacteria</taxon>
        <taxon>Pseudomonadati</taxon>
        <taxon>Pseudomonadota</taxon>
        <taxon>Alphaproteobacteria</taxon>
        <taxon>Sphingomonadales</taxon>
        <taxon>Sphingomonadaceae</taxon>
        <taxon>Sphingobium</taxon>
    </lineage>
</organism>
<reference evidence="2" key="1">
    <citation type="journal article" date="2019" name="Int. J. Syst. Evol. Microbiol.">
        <title>The Global Catalogue of Microorganisms (GCM) 10K type strain sequencing project: providing services to taxonomists for standard genome sequencing and annotation.</title>
        <authorList>
            <consortium name="The Broad Institute Genomics Platform"/>
            <consortium name="The Broad Institute Genome Sequencing Center for Infectious Disease"/>
            <person name="Wu L."/>
            <person name="Ma J."/>
        </authorList>
    </citation>
    <scope>NUCLEOTIDE SEQUENCE [LARGE SCALE GENOMIC DNA]</scope>
    <source>
        <strain evidence="2">CCM 7327</strain>
    </source>
</reference>
<evidence type="ECO:0000313" key="2">
    <source>
        <dbReference type="Proteomes" id="UP000628109"/>
    </source>
</evidence>
<gene>
    <name evidence="1" type="ORF">GCM10019071_19500</name>
</gene>
<evidence type="ECO:0000313" key="1">
    <source>
        <dbReference type="EMBL" id="GFZ89624.1"/>
    </source>
</evidence>
<sequence length="39" mass="4101">MRYSLIIFALTLGILGVVAVDAMFSAATSIMQSAVTLPQ</sequence>
<accession>A0ABQ1EWF3</accession>
<proteinExistence type="predicted"/>
<dbReference type="Proteomes" id="UP000628109">
    <property type="component" value="Unassembled WGS sequence"/>
</dbReference>
<name>A0ABQ1EWF3_SPHSA</name>
<comment type="caution">
    <text evidence="1">The sequence shown here is derived from an EMBL/GenBank/DDBJ whole genome shotgun (WGS) entry which is preliminary data.</text>
</comment>
<dbReference type="EMBL" id="BMDU01000003">
    <property type="protein sequence ID" value="GFZ89624.1"/>
    <property type="molecule type" value="Genomic_DNA"/>
</dbReference>
<keyword evidence="2" id="KW-1185">Reference proteome</keyword>
<protein>
    <submittedName>
        <fullName evidence="1">Uncharacterized protein</fullName>
    </submittedName>
</protein>